<protein>
    <submittedName>
        <fullName evidence="2">DUF3617 domain-containing protein</fullName>
    </submittedName>
</protein>
<evidence type="ECO:0000313" key="3">
    <source>
        <dbReference type="Proteomes" id="UP001630969"/>
    </source>
</evidence>
<feature type="region of interest" description="Disordered" evidence="1">
    <location>
        <begin position="161"/>
        <end position="183"/>
    </location>
</feature>
<reference evidence="2 3" key="1">
    <citation type="submission" date="2024-09" db="EMBL/GenBank/DDBJ databases">
        <title>Aeromonas strains Genome sequencing and assembly.</title>
        <authorList>
            <person name="Hu X."/>
            <person name="Tang B."/>
        </authorList>
    </citation>
    <scope>NUCLEOTIDE SEQUENCE [LARGE SCALE GENOMIC DNA]</scope>
    <source>
        <strain evidence="2 3">NB23SCDHY001</strain>
    </source>
</reference>
<proteinExistence type="predicted"/>
<organism evidence="2 3">
    <name type="scientific">Aeromonas bivalvium</name>
    <dbReference type="NCBI Taxonomy" id="440079"/>
    <lineage>
        <taxon>Bacteria</taxon>
        <taxon>Pseudomonadati</taxon>
        <taxon>Pseudomonadota</taxon>
        <taxon>Gammaproteobacteria</taxon>
        <taxon>Aeromonadales</taxon>
        <taxon>Aeromonadaceae</taxon>
        <taxon>Aeromonas</taxon>
    </lineage>
</organism>
<dbReference type="EMBL" id="JBGXBU010000001">
    <property type="protein sequence ID" value="MFM4891396.1"/>
    <property type="molecule type" value="Genomic_DNA"/>
</dbReference>
<sequence>MALSLRLATLAVAIMLGGAAWAYPLKPGLWEMQTKMEAGDGALAQAMAAMEKQLAALPEGQRKMMEEMLAKQGVGITGLGADGVRMRHCLSPQMVAEEKLPFERQGEGCERTLVSRSDSEIRFTLSCREPPARGEGEVHFVNPGAYTSRFTLEMEYEGRQERIQGSSESRWLGDECGDIKPLE</sequence>
<dbReference type="RefSeq" id="WP_392440903.1">
    <property type="nucleotide sequence ID" value="NZ_JBGXBU010000001.1"/>
</dbReference>
<accession>A0ABW9GPK8</accession>
<gene>
    <name evidence="2" type="ORF">ACEUDJ_00650</name>
</gene>
<dbReference type="GeneID" id="97218563"/>
<keyword evidence="3" id="KW-1185">Reference proteome</keyword>
<name>A0ABW9GPK8_9GAMM</name>
<evidence type="ECO:0000256" key="1">
    <source>
        <dbReference type="SAM" id="MobiDB-lite"/>
    </source>
</evidence>
<comment type="caution">
    <text evidence="2">The sequence shown here is derived from an EMBL/GenBank/DDBJ whole genome shotgun (WGS) entry which is preliminary data.</text>
</comment>
<dbReference type="Proteomes" id="UP001630969">
    <property type="component" value="Unassembled WGS sequence"/>
</dbReference>
<dbReference type="Pfam" id="PF12276">
    <property type="entry name" value="DUF3617"/>
    <property type="match status" value="1"/>
</dbReference>
<dbReference type="InterPro" id="IPR022061">
    <property type="entry name" value="DUF3617"/>
</dbReference>
<evidence type="ECO:0000313" key="2">
    <source>
        <dbReference type="EMBL" id="MFM4891396.1"/>
    </source>
</evidence>
<feature type="compositionally biased region" description="Basic and acidic residues" evidence="1">
    <location>
        <begin position="171"/>
        <end position="183"/>
    </location>
</feature>